<feature type="compositionally biased region" description="Basic and acidic residues" evidence="1">
    <location>
        <begin position="67"/>
        <end position="86"/>
    </location>
</feature>
<feature type="chain" id="PRO_5020804447" evidence="2">
    <location>
        <begin position="19"/>
        <end position="131"/>
    </location>
</feature>
<gene>
    <name evidence="3" type="ORF">C8035_v003547</name>
</gene>
<feature type="region of interest" description="Disordered" evidence="1">
    <location>
        <begin position="64"/>
        <end position="131"/>
    </location>
</feature>
<name>A0A4R8PWS5_9PEZI</name>
<accession>A0A4R8PWS5</accession>
<keyword evidence="2" id="KW-0732">Signal</keyword>
<protein>
    <submittedName>
        <fullName evidence="3">Uncharacterized protein</fullName>
    </submittedName>
</protein>
<evidence type="ECO:0000256" key="1">
    <source>
        <dbReference type="SAM" id="MobiDB-lite"/>
    </source>
</evidence>
<dbReference type="AlphaFoldDB" id="A0A4R8PWS5"/>
<dbReference type="EMBL" id="QAPG01000155">
    <property type="protein sequence ID" value="TDZ29978.1"/>
    <property type="molecule type" value="Genomic_DNA"/>
</dbReference>
<evidence type="ECO:0000256" key="2">
    <source>
        <dbReference type="SAM" id="SignalP"/>
    </source>
</evidence>
<feature type="signal peptide" evidence="2">
    <location>
        <begin position="1"/>
        <end position="18"/>
    </location>
</feature>
<proteinExistence type="predicted"/>
<keyword evidence="4" id="KW-1185">Reference proteome</keyword>
<feature type="compositionally biased region" description="Basic and acidic residues" evidence="1">
    <location>
        <begin position="98"/>
        <end position="118"/>
    </location>
</feature>
<evidence type="ECO:0000313" key="4">
    <source>
        <dbReference type="Proteomes" id="UP000295083"/>
    </source>
</evidence>
<evidence type="ECO:0000313" key="3">
    <source>
        <dbReference type="EMBL" id="TDZ29978.1"/>
    </source>
</evidence>
<reference evidence="3 4" key="1">
    <citation type="submission" date="2018-11" db="EMBL/GenBank/DDBJ databases">
        <title>Genome sequence and assembly of Colletotrichum spinosum.</title>
        <authorList>
            <person name="Gan P."/>
            <person name="Shirasu K."/>
        </authorList>
    </citation>
    <scope>NUCLEOTIDE SEQUENCE [LARGE SCALE GENOMIC DNA]</scope>
    <source>
        <strain evidence="3 4">CBS 515.97</strain>
    </source>
</reference>
<sequence>MKFSVLAVITAATAGVQAVPLDNGPIGHLQARASDAIGGFVSFIRREEVGHPVVPHQLRRSVVRFHNARDEENLHKRKDDDGKKGDPPVPPLNPFGTKGERSISEEETPDLTRRKGPEESVPPLAPFSTKE</sequence>
<comment type="caution">
    <text evidence="3">The sequence shown here is derived from an EMBL/GenBank/DDBJ whole genome shotgun (WGS) entry which is preliminary data.</text>
</comment>
<dbReference type="Proteomes" id="UP000295083">
    <property type="component" value="Unassembled WGS sequence"/>
</dbReference>
<organism evidence="3 4">
    <name type="scientific">Colletotrichum spinosum</name>
    <dbReference type="NCBI Taxonomy" id="1347390"/>
    <lineage>
        <taxon>Eukaryota</taxon>
        <taxon>Fungi</taxon>
        <taxon>Dikarya</taxon>
        <taxon>Ascomycota</taxon>
        <taxon>Pezizomycotina</taxon>
        <taxon>Sordariomycetes</taxon>
        <taxon>Hypocreomycetidae</taxon>
        <taxon>Glomerellales</taxon>
        <taxon>Glomerellaceae</taxon>
        <taxon>Colletotrichum</taxon>
        <taxon>Colletotrichum orbiculare species complex</taxon>
    </lineage>
</organism>